<reference evidence="1 2" key="1">
    <citation type="submission" date="2024-10" db="EMBL/GenBank/DDBJ databases">
        <authorList>
            <person name="Kim D."/>
        </authorList>
    </citation>
    <scope>NUCLEOTIDE SEQUENCE [LARGE SCALE GENOMIC DNA]</scope>
    <source>
        <strain evidence="1">BH-2024</strain>
    </source>
</reference>
<evidence type="ECO:0000313" key="1">
    <source>
        <dbReference type="EMBL" id="KAL3105559.1"/>
    </source>
</evidence>
<organism evidence="1 2">
    <name type="scientific">Heterodera trifolii</name>
    <dbReference type="NCBI Taxonomy" id="157864"/>
    <lineage>
        <taxon>Eukaryota</taxon>
        <taxon>Metazoa</taxon>
        <taxon>Ecdysozoa</taxon>
        <taxon>Nematoda</taxon>
        <taxon>Chromadorea</taxon>
        <taxon>Rhabditida</taxon>
        <taxon>Tylenchina</taxon>
        <taxon>Tylenchomorpha</taxon>
        <taxon>Tylenchoidea</taxon>
        <taxon>Heteroderidae</taxon>
        <taxon>Heteroderinae</taxon>
        <taxon>Heterodera</taxon>
    </lineage>
</organism>
<gene>
    <name evidence="1" type="ORF">niasHT_021182</name>
</gene>
<protein>
    <submittedName>
        <fullName evidence="1">Uncharacterized protein</fullName>
    </submittedName>
</protein>
<dbReference type="Proteomes" id="UP001620626">
    <property type="component" value="Unassembled WGS sequence"/>
</dbReference>
<sequence length="150" mass="16767">MNSDEINKILSRCHITRHRMLAASHVTESRPVPLPIPHYMVSPHSADYFDSFADWPPHRNIYVASWTDTSPPFSTMLAACSLRGRPAAEIMLSTSYITVVGGGRCVRSFNTLTRNGPSPTVSSAPLSAHMCLVTFDGGKRLKRRRKRRKT</sequence>
<proteinExistence type="predicted"/>
<dbReference type="EMBL" id="JBICBT010000682">
    <property type="protein sequence ID" value="KAL3105559.1"/>
    <property type="molecule type" value="Genomic_DNA"/>
</dbReference>
<name>A0ABD2KRX6_9BILA</name>
<accession>A0ABD2KRX6</accession>
<dbReference type="AlphaFoldDB" id="A0ABD2KRX6"/>
<comment type="caution">
    <text evidence="1">The sequence shown here is derived from an EMBL/GenBank/DDBJ whole genome shotgun (WGS) entry which is preliminary data.</text>
</comment>
<keyword evidence="2" id="KW-1185">Reference proteome</keyword>
<evidence type="ECO:0000313" key="2">
    <source>
        <dbReference type="Proteomes" id="UP001620626"/>
    </source>
</evidence>